<comment type="caution">
    <text evidence="1">The sequence shown here is derived from an EMBL/GenBank/DDBJ whole genome shotgun (WGS) entry which is preliminary data.</text>
</comment>
<dbReference type="EMBL" id="ASPP01022129">
    <property type="protein sequence ID" value="ETO11711.1"/>
    <property type="molecule type" value="Genomic_DNA"/>
</dbReference>
<proteinExistence type="predicted"/>
<accession>X6MDG1</accession>
<sequence length="435" mass="51906">MSKDIVISRNYTWEDGLSDLLSFGLKQEQINWNKLRFASEGSVSSNEQNKKVRQWCNRANFTKVWDKWFDNEFTALLLQNEVWYDQKLMEEWCSIMDISLEKIGSKLEEKIQRKMFQPLIMVFTHYNFVRDGHRKLLDVIGWKQRKHIYIDFKNEDRIALFDDMTSAFDVVTNSENGLFKNCNVKLWGGPISMPTFIRVKYPCTDNGYSYCLEEMLTKTICSNNLNDVTETTTKVSGSSACSRENIMDCRVIFRYHEKLPMRYHLLQLIVKDPKPVMKKLEHLNMPAYILPIFYLKEVLSKVVEHWLRTCTAFIDNNSKCSIATSAICLDLILGYYGFVKKKMEIPDHSNLMDDYNSLKRPTLRFICEYYHFTQDVPEYFFEMLKFTSKPKKFCKKQKREKYIEKPYQIRTFHGKSNHIKLRSNYQTYRRMRLRI</sequence>
<dbReference type="AlphaFoldDB" id="X6MDG1"/>
<dbReference type="Proteomes" id="UP000023152">
    <property type="component" value="Unassembled WGS sequence"/>
</dbReference>
<reference evidence="1 2" key="1">
    <citation type="journal article" date="2013" name="Curr. Biol.">
        <title>The Genome of the Foraminiferan Reticulomyxa filosa.</title>
        <authorList>
            <person name="Glockner G."/>
            <person name="Hulsmann N."/>
            <person name="Schleicher M."/>
            <person name="Noegel A.A."/>
            <person name="Eichinger L."/>
            <person name="Gallinger C."/>
            <person name="Pawlowski J."/>
            <person name="Sierra R."/>
            <person name="Euteneuer U."/>
            <person name="Pillet L."/>
            <person name="Moustafa A."/>
            <person name="Platzer M."/>
            <person name="Groth M."/>
            <person name="Szafranski K."/>
            <person name="Schliwa M."/>
        </authorList>
    </citation>
    <scope>NUCLEOTIDE SEQUENCE [LARGE SCALE GENOMIC DNA]</scope>
</reference>
<organism evidence="1 2">
    <name type="scientific">Reticulomyxa filosa</name>
    <dbReference type="NCBI Taxonomy" id="46433"/>
    <lineage>
        <taxon>Eukaryota</taxon>
        <taxon>Sar</taxon>
        <taxon>Rhizaria</taxon>
        <taxon>Retaria</taxon>
        <taxon>Foraminifera</taxon>
        <taxon>Monothalamids</taxon>
        <taxon>Reticulomyxidae</taxon>
        <taxon>Reticulomyxa</taxon>
    </lineage>
</organism>
<keyword evidence="2" id="KW-1185">Reference proteome</keyword>
<name>X6MDG1_RETFI</name>
<evidence type="ECO:0000313" key="2">
    <source>
        <dbReference type="Proteomes" id="UP000023152"/>
    </source>
</evidence>
<evidence type="ECO:0000313" key="1">
    <source>
        <dbReference type="EMBL" id="ETO11711.1"/>
    </source>
</evidence>
<gene>
    <name evidence="1" type="ORF">RFI_25664</name>
</gene>
<protein>
    <submittedName>
        <fullName evidence="1">Uncharacterized protein</fullName>
    </submittedName>
</protein>